<dbReference type="GO" id="GO:0005886">
    <property type="term" value="C:plasma membrane"/>
    <property type="evidence" value="ECO:0007669"/>
    <property type="project" value="TreeGrafter"/>
</dbReference>
<feature type="transmembrane region" description="Helical" evidence="1">
    <location>
        <begin position="414"/>
        <end position="433"/>
    </location>
</feature>
<feature type="transmembrane region" description="Helical" evidence="1">
    <location>
        <begin position="390"/>
        <end position="408"/>
    </location>
</feature>
<accession>A0A967C570</accession>
<name>A0A967C570_9PROT</name>
<dbReference type="NCBIfam" id="NF008712">
    <property type="entry name" value="PRK11715.1-1"/>
    <property type="match status" value="1"/>
</dbReference>
<keyword evidence="1" id="KW-0472">Membrane</keyword>
<feature type="transmembrane region" description="Helical" evidence="1">
    <location>
        <begin position="337"/>
        <end position="356"/>
    </location>
</feature>
<protein>
    <submittedName>
        <fullName evidence="2">Cell envelope integrity protein CreD</fullName>
    </submittedName>
</protein>
<dbReference type="PANTHER" id="PTHR30092">
    <property type="entry name" value="INNER MEMBRANE PROTEIN CRED"/>
    <property type="match status" value="1"/>
</dbReference>
<evidence type="ECO:0000313" key="2">
    <source>
        <dbReference type="EMBL" id="NIA68685.1"/>
    </source>
</evidence>
<organism evidence="2 3">
    <name type="scientific">Pelagibius litoralis</name>
    <dbReference type="NCBI Taxonomy" id="374515"/>
    <lineage>
        <taxon>Bacteria</taxon>
        <taxon>Pseudomonadati</taxon>
        <taxon>Pseudomonadota</taxon>
        <taxon>Alphaproteobacteria</taxon>
        <taxon>Rhodospirillales</taxon>
        <taxon>Rhodovibrionaceae</taxon>
        <taxon>Pelagibius</taxon>
    </lineage>
</organism>
<dbReference type="PIRSF" id="PIRSF004548">
    <property type="entry name" value="CreD"/>
    <property type="match status" value="1"/>
</dbReference>
<comment type="caution">
    <text evidence="2">The sequence shown here is derived from an EMBL/GenBank/DDBJ whole genome shotgun (WGS) entry which is preliminary data.</text>
</comment>
<keyword evidence="3" id="KW-1185">Reference proteome</keyword>
<reference evidence="2" key="1">
    <citation type="submission" date="2020-03" db="EMBL/GenBank/DDBJ databases">
        <title>Genome of Pelagibius litoralis DSM 21314T.</title>
        <authorList>
            <person name="Wang G."/>
        </authorList>
    </citation>
    <scope>NUCLEOTIDE SEQUENCE</scope>
    <source>
        <strain evidence="2">DSM 21314</strain>
    </source>
</reference>
<dbReference type="InterPro" id="IPR010364">
    <property type="entry name" value="Uncharacterised_IM_CreD"/>
</dbReference>
<dbReference type="RefSeq" id="WP_167223516.1">
    <property type="nucleotide sequence ID" value="NZ_JAAQPH010000005.1"/>
</dbReference>
<gene>
    <name evidence="2" type="primary">creD</name>
    <name evidence="2" type="ORF">HBA54_08780</name>
</gene>
<dbReference type="Pfam" id="PF06123">
    <property type="entry name" value="CreD"/>
    <property type="match status" value="1"/>
</dbReference>
<evidence type="ECO:0000256" key="1">
    <source>
        <dbReference type="SAM" id="Phobius"/>
    </source>
</evidence>
<evidence type="ECO:0000313" key="3">
    <source>
        <dbReference type="Proteomes" id="UP000761264"/>
    </source>
</evidence>
<dbReference type="EMBL" id="JAAQPH010000005">
    <property type="protein sequence ID" value="NIA68685.1"/>
    <property type="molecule type" value="Genomic_DNA"/>
</dbReference>
<sequence>MQDGKTVSTFFSRYAALLKIGLLGLLVLIMTVPLEYVWSVVRERAYLSEAVERGLGESWGRAQTIAGPVLLLPIEEPRMVKVKAPDWTKEKPIYVDEQQWFRHHLYIMPETQNVTAGLTSQTRKRGIYEALLYTVAAQSQGQFRIPAAAALPVDRNARLLLDEARLLVHLSDLRGSANAPALQWGGTQLQFDVRSEALPGARDTKLSWIQAPLPRLTADSGALDFAFDVDLKGSERLRFVPLGRANDITLAGDWPHPSFAGVNLPITNQVGAEGFSAQWQVSHLARGLPQVLRANTPGSGGSGGANVLVQQIVEGGVETRLLNTVDFYSKSERSVKYGLLFVIVTFGTLFIFEALGRKRLHAVQYLMVGAAITLFFLLQLSLAEVIGFELAYGIAAFVCVALVTLYAAKITASWTRGLLLGSLLAAVYGYLFITLQSEDHAMLMGSFLLLALLAAAMYATRNFDWYALGSRLTPNAPAKTENPAPETAG</sequence>
<feature type="transmembrane region" description="Helical" evidence="1">
    <location>
        <begin position="362"/>
        <end position="383"/>
    </location>
</feature>
<proteinExistence type="predicted"/>
<dbReference type="Proteomes" id="UP000761264">
    <property type="component" value="Unassembled WGS sequence"/>
</dbReference>
<dbReference type="AlphaFoldDB" id="A0A967C570"/>
<feature type="transmembrane region" description="Helical" evidence="1">
    <location>
        <begin position="440"/>
        <end position="459"/>
    </location>
</feature>
<dbReference type="PANTHER" id="PTHR30092:SF0">
    <property type="entry name" value="INNER MEMBRANE PROTEIN CRED"/>
    <property type="match status" value="1"/>
</dbReference>
<keyword evidence="1" id="KW-1133">Transmembrane helix</keyword>
<keyword evidence="1" id="KW-0812">Transmembrane</keyword>
<feature type="transmembrane region" description="Helical" evidence="1">
    <location>
        <begin position="20"/>
        <end position="38"/>
    </location>
</feature>